<dbReference type="OrthoDB" id="9812426at2"/>
<keyword evidence="3" id="KW-1185">Reference proteome</keyword>
<proteinExistence type="predicted"/>
<name>A0A518CJI4_9PLAN</name>
<dbReference type="AlphaFoldDB" id="A0A518CJI4"/>
<accession>A0A518CJI4</accession>
<gene>
    <name evidence="2" type="ORF">Pla110_10910</name>
</gene>
<dbReference type="SUPFAM" id="SSF56436">
    <property type="entry name" value="C-type lectin-like"/>
    <property type="match status" value="1"/>
</dbReference>
<organism evidence="2 3">
    <name type="scientific">Polystyrenella longa</name>
    <dbReference type="NCBI Taxonomy" id="2528007"/>
    <lineage>
        <taxon>Bacteria</taxon>
        <taxon>Pseudomonadati</taxon>
        <taxon>Planctomycetota</taxon>
        <taxon>Planctomycetia</taxon>
        <taxon>Planctomycetales</taxon>
        <taxon>Planctomycetaceae</taxon>
        <taxon>Polystyrenella</taxon>
    </lineage>
</organism>
<evidence type="ECO:0000313" key="3">
    <source>
        <dbReference type="Proteomes" id="UP000317178"/>
    </source>
</evidence>
<dbReference type="InterPro" id="IPR042095">
    <property type="entry name" value="SUMF_sf"/>
</dbReference>
<protein>
    <submittedName>
        <fullName evidence="2">Formylglycine-generating sulfatase enzyme</fullName>
    </submittedName>
</protein>
<dbReference type="KEGG" id="plon:Pla110_10910"/>
<evidence type="ECO:0000313" key="2">
    <source>
        <dbReference type="EMBL" id="QDU79383.1"/>
    </source>
</evidence>
<sequence length="281" mass="32749">MKIITDNLTHIEPLTLRFFFDKSTSSKVRQGFATFAIDWFTSQEQVDPEKWRLCEYRYQLESADEPEVVTVYCELMPEGEVEQLAKAVRLQFPQIKELRLGEPFIKNKSLDIEWIELPAREVVINKQRYLVSEFSISFSAITLGQFQKFMNNTEHQPRPDSFTRTGYTVETQLERYGDNPQVPLFGLTYDDAIAYCKWSGYRLPTDPELRSFFDHTAELSELHHEWSGINWTSTPAGTEQFVGRDGPYSPLPIDAEDSCTKPLHKDQYELMDAPVFRVIRH</sequence>
<evidence type="ECO:0000259" key="1">
    <source>
        <dbReference type="Pfam" id="PF03781"/>
    </source>
</evidence>
<dbReference type="Gene3D" id="3.90.1580.10">
    <property type="entry name" value="paralog of FGE (formylglycine-generating enzyme)"/>
    <property type="match status" value="1"/>
</dbReference>
<dbReference type="Pfam" id="PF03781">
    <property type="entry name" value="FGE-sulfatase"/>
    <property type="match status" value="1"/>
</dbReference>
<dbReference type="RefSeq" id="WP_144993947.1">
    <property type="nucleotide sequence ID" value="NZ_CP036281.1"/>
</dbReference>
<dbReference type="InterPro" id="IPR016187">
    <property type="entry name" value="CTDL_fold"/>
</dbReference>
<dbReference type="EMBL" id="CP036281">
    <property type="protein sequence ID" value="QDU79383.1"/>
    <property type="molecule type" value="Genomic_DNA"/>
</dbReference>
<dbReference type="Proteomes" id="UP000317178">
    <property type="component" value="Chromosome"/>
</dbReference>
<dbReference type="InterPro" id="IPR005532">
    <property type="entry name" value="SUMF_dom"/>
</dbReference>
<feature type="domain" description="Sulfatase-modifying factor enzyme-like" evidence="1">
    <location>
        <begin position="129"/>
        <end position="209"/>
    </location>
</feature>
<reference evidence="2 3" key="1">
    <citation type="submission" date="2019-02" db="EMBL/GenBank/DDBJ databases">
        <title>Deep-cultivation of Planctomycetes and their phenomic and genomic characterization uncovers novel biology.</title>
        <authorList>
            <person name="Wiegand S."/>
            <person name="Jogler M."/>
            <person name="Boedeker C."/>
            <person name="Pinto D."/>
            <person name="Vollmers J."/>
            <person name="Rivas-Marin E."/>
            <person name="Kohn T."/>
            <person name="Peeters S.H."/>
            <person name="Heuer A."/>
            <person name="Rast P."/>
            <person name="Oberbeckmann S."/>
            <person name="Bunk B."/>
            <person name="Jeske O."/>
            <person name="Meyerdierks A."/>
            <person name="Storesund J.E."/>
            <person name="Kallscheuer N."/>
            <person name="Luecker S."/>
            <person name="Lage O.M."/>
            <person name="Pohl T."/>
            <person name="Merkel B.J."/>
            <person name="Hornburger P."/>
            <person name="Mueller R.-W."/>
            <person name="Bruemmer F."/>
            <person name="Labrenz M."/>
            <person name="Spormann A.M."/>
            <person name="Op den Camp H."/>
            <person name="Overmann J."/>
            <person name="Amann R."/>
            <person name="Jetten M.S.M."/>
            <person name="Mascher T."/>
            <person name="Medema M.H."/>
            <person name="Devos D.P."/>
            <person name="Kaster A.-K."/>
            <person name="Ovreas L."/>
            <person name="Rohde M."/>
            <person name="Galperin M.Y."/>
            <person name="Jogler C."/>
        </authorList>
    </citation>
    <scope>NUCLEOTIDE SEQUENCE [LARGE SCALE GENOMIC DNA]</scope>
    <source>
        <strain evidence="2 3">Pla110</strain>
    </source>
</reference>